<feature type="compositionally biased region" description="Polar residues" evidence="8">
    <location>
        <begin position="593"/>
        <end position="608"/>
    </location>
</feature>
<feature type="compositionally biased region" description="Basic and acidic residues" evidence="8">
    <location>
        <begin position="609"/>
        <end position="620"/>
    </location>
</feature>
<keyword evidence="7" id="KW-0807">Transducer</keyword>
<evidence type="ECO:0000256" key="6">
    <source>
        <dbReference type="ARBA" id="ARBA00023170"/>
    </source>
</evidence>
<dbReference type="InterPro" id="IPR017452">
    <property type="entry name" value="GPCR_Rhodpsn_7TM"/>
</dbReference>
<keyword evidence="3 9" id="KW-1133">Transmembrane helix</keyword>
<dbReference type="Gene3D" id="1.20.1070.10">
    <property type="entry name" value="Rhodopsin 7-helix transmembrane proteins"/>
    <property type="match status" value="1"/>
</dbReference>
<gene>
    <name evidence="11" type="ORF">GSLYS_00005070001</name>
</gene>
<comment type="caution">
    <text evidence="11">The sequence shown here is derived from an EMBL/GenBank/DDBJ whole genome shotgun (WGS) entry which is preliminary data.</text>
</comment>
<organism evidence="11 12">
    <name type="scientific">Lymnaea stagnalis</name>
    <name type="common">Great pond snail</name>
    <name type="synonym">Helix stagnalis</name>
    <dbReference type="NCBI Taxonomy" id="6523"/>
    <lineage>
        <taxon>Eukaryota</taxon>
        <taxon>Metazoa</taxon>
        <taxon>Spiralia</taxon>
        <taxon>Lophotrochozoa</taxon>
        <taxon>Mollusca</taxon>
        <taxon>Gastropoda</taxon>
        <taxon>Heterobranchia</taxon>
        <taxon>Euthyneura</taxon>
        <taxon>Panpulmonata</taxon>
        <taxon>Hygrophila</taxon>
        <taxon>Lymnaeoidea</taxon>
        <taxon>Lymnaeidae</taxon>
        <taxon>Lymnaea</taxon>
    </lineage>
</organism>
<feature type="compositionally biased region" description="Polar residues" evidence="8">
    <location>
        <begin position="522"/>
        <end position="532"/>
    </location>
</feature>
<evidence type="ECO:0000256" key="5">
    <source>
        <dbReference type="ARBA" id="ARBA00023136"/>
    </source>
</evidence>
<evidence type="ECO:0000259" key="10">
    <source>
        <dbReference type="PROSITE" id="PS50262"/>
    </source>
</evidence>
<dbReference type="SUPFAM" id="SSF81321">
    <property type="entry name" value="Family A G protein-coupled receptor-like"/>
    <property type="match status" value="1"/>
</dbReference>
<protein>
    <recommendedName>
        <fullName evidence="10">G-protein coupled receptors family 1 profile domain-containing protein</fullName>
    </recommendedName>
</protein>
<dbReference type="InterPro" id="IPR000276">
    <property type="entry name" value="GPCR_Rhodpsn"/>
</dbReference>
<feature type="region of interest" description="Disordered" evidence="8">
    <location>
        <begin position="593"/>
        <end position="646"/>
    </location>
</feature>
<keyword evidence="12" id="KW-1185">Reference proteome</keyword>
<accession>A0AAV2HB31</accession>
<dbReference type="Pfam" id="PF00001">
    <property type="entry name" value="7tm_1"/>
    <property type="match status" value="1"/>
</dbReference>
<feature type="region of interest" description="Disordered" evidence="8">
    <location>
        <begin position="488"/>
        <end position="579"/>
    </location>
</feature>
<feature type="transmembrane region" description="Helical" evidence="9">
    <location>
        <begin position="256"/>
        <end position="277"/>
    </location>
</feature>
<reference evidence="11 12" key="1">
    <citation type="submission" date="2024-04" db="EMBL/GenBank/DDBJ databases">
        <authorList>
            <consortium name="Genoscope - CEA"/>
            <person name="William W."/>
        </authorList>
    </citation>
    <scope>NUCLEOTIDE SEQUENCE [LARGE SCALE GENOMIC DNA]</scope>
</reference>
<dbReference type="PRINTS" id="PR00237">
    <property type="entry name" value="GPCRRHODOPSN"/>
</dbReference>
<feature type="domain" description="G-protein coupled receptors family 1 profile" evidence="10">
    <location>
        <begin position="59"/>
        <end position="313"/>
    </location>
</feature>
<evidence type="ECO:0000256" key="9">
    <source>
        <dbReference type="SAM" id="Phobius"/>
    </source>
</evidence>
<evidence type="ECO:0000256" key="4">
    <source>
        <dbReference type="ARBA" id="ARBA00023040"/>
    </source>
</evidence>
<dbReference type="EMBL" id="CAXITT010000078">
    <property type="protein sequence ID" value="CAL1530945.1"/>
    <property type="molecule type" value="Genomic_DNA"/>
</dbReference>
<dbReference type="CDD" id="cd00637">
    <property type="entry name" value="7tm_classA_rhodopsin-like"/>
    <property type="match status" value="1"/>
</dbReference>
<evidence type="ECO:0000256" key="7">
    <source>
        <dbReference type="ARBA" id="ARBA00023224"/>
    </source>
</evidence>
<evidence type="ECO:0000313" key="11">
    <source>
        <dbReference type="EMBL" id="CAL1530945.1"/>
    </source>
</evidence>
<feature type="compositionally biased region" description="Basic and acidic residues" evidence="8">
    <location>
        <begin position="547"/>
        <end position="558"/>
    </location>
</feature>
<feature type="transmembrane region" description="Helical" evidence="9">
    <location>
        <begin position="199"/>
        <end position="224"/>
    </location>
</feature>
<dbReference type="Proteomes" id="UP001497497">
    <property type="component" value="Unassembled WGS sequence"/>
</dbReference>
<evidence type="ECO:0000256" key="1">
    <source>
        <dbReference type="ARBA" id="ARBA00004141"/>
    </source>
</evidence>
<dbReference type="GO" id="GO:0005886">
    <property type="term" value="C:plasma membrane"/>
    <property type="evidence" value="ECO:0007669"/>
    <property type="project" value="TreeGrafter"/>
</dbReference>
<evidence type="ECO:0000256" key="3">
    <source>
        <dbReference type="ARBA" id="ARBA00022989"/>
    </source>
</evidence>
<evidence type="ECO:0000256" key="2">
    <source>
        <dbReference type="ARBA" id="ARBA00022692"/>
    </source>
</evidence>
<keyword evidence="5 9" id="KW-0472">Membrane</keyword>
<feature type="transmembrane region" description="Helical" evidence="9">
    <location>
        <begin position="80"/>
        <end position="100"/>
    </location>
</feature>
<dbReference type="PANTHER" id="PTHR45695:SF22">
    <property type="entry name" value="G-PROTEIN COUPLED RECEPTORS FAMILY 1 PROFILE DOMAIN-CONTAINING PROTEIN"/>
    <property type="match status" value="1"/>
</dbReference>
<feature type="compositionally biased region" description="Polar residues" evidence="8">
    <location>
        <begin position="563"/>
        <end position="579"/>
    </location>
</feature>
<proteinExistence type="predicted"/>
<feature type="transmembrane region" description="Helical" evidence="9">
    <location>
        <begin position="155"/>
        <end position="179"/>
    </location>
</feature>
<dbReference type="GO" id="GO:0004930">
    <property type="term" value="F:G protein-coupled receptor activity"/>
    <property type="evidence" value="ECO:0007669"/>
    <property type="project" value="UniProtKB-KW"/>
</dbReference>
<dbReference type="PANTHER" id="PTHR45695">
    <property type="entry name" value="LEUCOKININ RECEPTOR-RELATED"/>
    <property type="match status" value="1"/>
</dbReference>
<dbReference type="AlphaFoldDB" id="A0AAV2HB31"/>
<dbReference type="SMART" id="SM01381">
    <property type="entry name" value="7TM_GPCR_Srsx"/>
    <property type="match status" value="1"/>
</dbReference>
<keyword evidence="4" id="KW-0297">G-protein coupled receptor</keyword>
<comment type="subcellular location">
    <subcellularLocation>
        <location evidence="1">Membrane</location>
        <topology evidence="1">Multi-pass membrane protein</topology>
    </subcellularLocation>
</comment>
<keyword evidence="6" id="KW-0675">Receptor</keyword>
<feature type="transmembrane region" description="Helical" evidence="9">
    <location>
        <begin position="43"/>
        <end position="68"/>
    </location>
</feature>
<evidence type="ECO:0000256" key="8">
    <source>
        <dbReference type="SAM" id="MobiDB-lite"/>
    </source>
</evidence>
<feature type="transmembrane region" description="Helical" evidence="9">
    <location>
        <begin position="297"/>
        <end position="315"/>
    </location>
</feature>
<feature type="region of interest" description="Disordered" evidence="8">
    <location>
        <begin position="750"/>
        <end position="796"/>
    </location>
</feature>
<sequence>MEGSVQFYPQDDTTAANINAANTTAANATDETIDYRWSFEFSVILATILSVAAFFIIVGNSMVLVVIIRHRGMRTRTNLFLVNLAVADLFVGLFVVPFTITTLVENDWIFGEGFVCKFNGWMNSFCLISSIHTLMYISIHKYYSIVRPLSNPLKLSYIIAMMAAAWIWAGACSTMNIIGLKVEYKPGTSQCGPKYPDGLQAYIIHALLQITVILIPLIILVFCYTRMFQAIKKHSQRLRNNSTVAEDLILSQQKKVAVTLLIVLATFVIMALPYHAYANYTTIIKDKKHFSSYLNPVAYTFLFLSSMCNPIIYAFRSPAFREGYKEILCQTPNYVISDDSEVTPRTNRLSSLISTIRRGSSISSGHRNTVTSMYDVNIEPVSPQEAGSKIKRSKQKSLFNLLRSTRQSNAQSVVHRNGDIIIMKGGKIVSVRRGIIAREENPFLDRLQKLKAEAANPSKGLAAGLATPGDVLCGLVCEPLSESPTVNLKIKEQDETSSVGSDDVFSGTELDGGSAGGLKNELYSSNGNTNSAKKPHNKKNQSVDLTGSKDKPGQRLKQDLGATGSSNSEVNNISDQSSLQTTSNSVISCNAQSLSQNGSKFRSKSSNDNLHKNVVDRDFNSNRSNKNSKKNHSLQSSQQSSFDFSNDIESEKSTGVVINISENDEVLSVMPLTPNTREYLTKSDFHLDQSDTSSVSHGHRLQLGRANQASHSTDNLAKKPHQMLRLPSVEYLDPPVHIFRSRSNVCIGSGADHARKITKARSRSRSPELRTHSKSPNLRSVSPFRRKYVPDQNTPL</sequence>
<name>A0AAV2HB31_LYMST</name>
<feature type="transmembrane region" description="Helical" evidence="9">
    <location>
        <begin position="120"/>
        <end position="143"/>
    </location>
</feature>
<dbReference type="PROSITE" id="PS50262">
    <property type="entry name" value="G_PROTEIN_RECEP_F1_2"/>
    <property type="match status" value="1"/>
</dbReference>
<evidence type="ECO:0000313" key="12">
    <source>
        <dbReference type="Proteomes" id="UP001497497"/>
    </source>
</evidence>
<feature type="compositionally biased region" description="Low complexity" evidence="8">
    <location>
        <begin position="633"/>
        <end position="646"/>
    </location>
</feature>
<keyword evidence="2 9" id="KW-0812">Transmembrane</keyword>